<evidence type="ECO:0000313" key="1">
    <source>
        <dbReference type="EMBL" id="MBF5052518.1"/>
    </source>
</evidence>
<keyword evidence="2" id="KW-1185">Reference proteome</keyword>
<dbReference type="EMBL" id="ARXR01000006">
    <property type="protein sequence ID" value="MBF5052518.1"/>
    <property type="molecule type" value="Genomic_DNA"/>
</dbReference>
<evidence type="ECO:0008006" key="3">
    <source>
        <dbReference type="Google" id="ProtNLM"/>
    </source>
</evidence>
<dbReference type="GeneID" id="99767388"/>
<proteinExistence type="predicted"/>
<sequence length="414" mass="48409">MKVEFHRGRAGWRWPLLIVLCLTSLGLQAQKTPDIDPALLIDEEEQVTQEELEMENIPVDERIFIEPWNEVPYNRAYFTYTDAEIREKWDYLMRGLRMPYPSADYLRRQFEKYPFLRDGLEDFDGDFQSLEGRYVNVWRHFFAGNFQTARRLGLELGPIGEIPALFSQLLYAIYLADRQSVKYMMLQDMANRTERYFDLMEPAEDDPEMEPVVAVVRLGYAYAIARIAEESPVPIIVARRYISKIKNNAERVLEIMPDHPLGHAFLAGVDAGIMRRVGKFTGRMTYGARTTTVQDSFDEALTLAPDIPIVHYEYANALIYMNRKRDLNEAISHLETAMQLKPQFSMDALDVMYSYQRLREVRLYALNFRSFRLFEKARRTFSKHTDRNLTSVISGPLTTDMLENPDDYVLPERQ</sequence>
<accession>A0ABS0AEE7</accession>
<organism evidence="1 2">
    <name type="scientific">Alloalcanivorax venustensis ISO4</name>
    <dbReference type="NCBI Taxonomy" id="1177184"/>
    <lineage>
        <taxon>Bacteria</taxon>
        <taxon>Pseudomonadati</taxon>
        <taxon>Pseudomonadota</taxon>
        <taxon>Gammaproteobacteria</taxon>
        <taxon>Oceanospirillales</taxon>
        <taxon>Alcanivoracaceae</taxon>
        <taxon>Alloalcanivorax</taxon>
    </lineage>
</organism>
<dbReference type="InterPro" id="IPR011990">
    <property type="entry name" value="TPR-like_helical_dom_sf"/>
</dbReference>
<dbReference type="RefSeq" id="WP_194855453.1">
    <property type="nucleotide sequence ID" value="NZ_ARXR01000006.1"/>
</dbReference>
<gene>
    <name evidence="1" type="ORF">ISO4_01120</name>
</gene>
<protein>
    <recommendedName>
        <fullName evidence="3">Tetratricopeptide repeat protein</fullName>
    </recommendedName>
</protein>
<comment type="caution">
    <text evidence="1">The sequence shown here is derived from an EMBL/GenBank/DDBJ whole genome shotgun (WGS) entry which is preliminary data.</text>
</comment>
<dbReference type="Proteomes" id="UP000644441">
    <property type="component" value="Unassembled WGS sequence"/>
</dbReference>
<name>A0ABS0AEE7_9GAMM</name>
<dbReference type="Gene3D" id="1.25.40.10">
    <property type="entry name" value="Tetratricopeptide repeat domain"/>
    <property type="match status" value="1"/>
</dbReference>
<evidence type="ECO:0000313" key="2">
    <source>
        <dbReference type="Proteomes" id="UP000644441"/>
    </source>
</evidence>
<reference evidence="1 2" key="1">
    <citation type="submission" date="2012-09" db="EMBL/GenBank/DDBJ databases">
        <title>Genome Sequence of alkane-degrading Bacterium Alcanivorax venustensis ISO4.</title>
        <authorList>
            <person name="Lai Q."/>
            <person name="Shao Z."/>
        </authorList>
    </citation>
    <scope>NUCLEOTIDE SEQUENCE [LARGE SCALE GENOMIC DNA]</scope>
    <source>
        <strain evidence="1 2">ISO4</strain>
    </source>
</reference>
<dbReference type="SUPFAM" id="SSF48452">
    <property type="entry name" value="TPR-like"/>
    <property type="match status" value="1"/>
</dbReference>